<accession>A0A927N1U1</accession>
<dbReference type="PANTHER" id="PTHR46112:SF3">
    <property type="entry name" value="AMINOPEPTIDASE YPDF"/>
    <property type="match status" value="1"/>
</dbReference>
<dbReference type="Pfam" id="PF00557">
    <property type="entry name" value="Peptidase_M24"/>
    <property type="match status" value="1"/>
</dbReference>
<evidence type="ECO:0000313" key="3">
    <source>
        <dbReference type="EMBL" id="MBE1610584.1"/>
    </source>
</evidence>
<dbReference type="InterPro" id="IPR050659">
    <property type="entry name" value="Peptidase_M24B"/>
</dbReference>
<gene>
    <name evidence="3" type="ORF">HEB94_007432</name>
</gene>
<dbReference type="GO" id="GO:0004177">
    <property type="term" value="F:aminopeptidase activity"/>
    <property type="evidence" value="ECO:0007669"/>
    <property type="project" value="UniProtKB-KW"/>
</dbReference>
<dbReference type="PANTHER" id="PTHR46112">
    <property type="entry name" value="AMINOPEPTIDASE"/>
    <property type="match status" value="1"/>
</dbReference>
<dbReference type="SUPFAM" id="SSF55920">
    <property type="entry name" value="Creatinase/aminopeptidase"/>
    <property type="match status" value="1"/>
</dbReference>
<dbReference type="InterPro" id="IPR000994">
    <property type="entry name" value="Pept_M24"/>
</dbReference>
<dbReference type="InterPro" id="IPR000587">
    <property type="entry name" value="Creatinase_N"/>
</dbReference>
<dbReference type="CDD" id="cd01092">
    <property type="entry name" value="APP-like"/>
    <property type="match status" value="1"/>
</dbReference>
<keyword evidence="3" id="KW-0031">Aminopeptidase</keyword>
<organism evidence="3 4">
    <name type="scientific">Actinopolymorpha pittospori</name>
    <dbReference type="NCBI Taxonomy" id="648752"/>
    <lineage>
        <taxon>Bacteria</taxon>
        <taxon>Bacillati</taxon>
        <taxon>Actinomycetota</taxon>
        <taxon>Actinomycetes</taxon>
        <taxon>Propionibacteriales</taxon>
        <taxon>Actinopolymorphaceae</taxon>
        <taxon>Actinopolymorpha</taxon>
    </lineage>
</organism>
<keyword evidence="3" id="KW-0378">Hydrolase</keyword>
<dbReference type="InterPro" id="IPR036005">
    <property type="entry name" value="Creatinase/aminopeptidase-like"/>
</dbReference>
<keyword evidence="4" id="KW-1185">Reference proteome</keyword>
<dbReference type="RefSeq" id="WP_192753935.1">
    <property type="nucleotide sequence ID" value="NZ_BAABJL010000095.1"/>
</dbReference>
<protein>
    <submittedName>
        <fullName evidence="3">Xaa-Pro aminopeptidase</fullName>
    </submittedName>
</protein>
<dbReference type="SUPFAM" id="SSF53092">
    <property type="entry name" value="Creatinase/prolidase N-terminal domain"/>
    <property type="match status" value="1"/>
</dbReference>
<dbReference type="Gene3D" id="3.40.350.10">
    <property type="entry name" value="Creatinase/prolidase N-terminal domain"/>
    <property type="match status" value="1"/>
</dbReference>
<comment type="caution">
    <text evidence="3">The sequence shown here is derived from an EMBL/GenBank/DDBJ whole genome shotgun (WGS) entry which is preliminary data.</text>
</comment>
<keyword evidence="3" id="KW-0645">Protease</keyword>
<dbReference type="AlphaFoldDB" id="A0A927N1U1"/>
<evidence type="ECO:0000313" key="4">
    <source>
        <dbReference type="Proteomes" id="UP000638648"/>
    </source>
</evidence>
<dbReference type="EMBL" id="JADBEM010000001">
    <property type="protein sequence ID" value="MBE1610584.1"/>
    <property type="molecule type" value="Genomic_DNA"/>
</dbReference>
<sequence>MTSTPPSADLRHRLDRARTSAAAAGVDALLVSPGSDLRYLTGYDAKPLERLTCLILPAEGVPTLVVPGLERPAATASGVGDLGLEIVPWQETDDPYALVAKLLPADVRRVALDNHMWAEKVLAFRASLPGVEQTLAGEILRELRMRKTPAEIEALRAAGAAIDRVHARIGEWLRPGRTEAEVGRDIYDAIIAEGHVQVDFVIVGSGPNSASPHHEVSDRVIQAGEPVVVDIGGTNAAGYCSDETRTYAVGGPVPEEFTRFYDVLQRAQEAACAHVRPGVTAESVDAVARDIITEAGYGDAFIHRTGHGIGMEGHEDPYIVAGNALPLEPGMAFSVEPGIYFEGRHGARIEDIVVVTETGVEALNLRPHDLRLIDG</sequence>
<dbReference type="Pfam" id="PF01321">
    <property type="entry name" value="Creatinase_N"/>
    <property type="match status" value="1"/>
</dbReference>
<proteinExistence type="predicted"/>
<dbReference type="InterPro" id="IPR029149">
    <property type="entry name" value="Creatin/AminoP/Spt16_N"/>
</dbReference>
<name>A0A927N1U1_9ACTN</name>
<feature type="domain" description="Peptidase M24" evidence="1">
    <location>
        <begin position="153"/>
        <end position="357"/>
    </location>
</feature>
<dbReference type="Gene3D" id="3.90.230.10">
    <property type="entry name" value="Creatinase/methionine aminopeptidase superfamily"/>
    <property type="match status" value="1"/>
</dbReference>
<reference evidence="3" key="1">
    <citation type="submission" date="2020-10" db="EMBL/GenBank/DDBJ databases">
        <title>Sequencing the genomes of 1000 actinobacteria strains.</title>
        <authorList>
            <person name="Klenk H.-P."/>
        </authorList>
    </citation>
    <scope>NUCLEOTIDE SEQUENCE</scope>
    <source>
        <strain evidence="3">DSM 45354</strain>
    </source>
</reference>
<evidence type="ECO:0000259" key="2">
    <source>
        <dbReference type="Pfam" id="PF01321"/>
    </source>
</evidence>
<feature type="domain" description="Creatinase N-terminal" evidence="2">
    <location>
        <begin position="13"/>
        <end position="145"/>
    </location>
</feature>
<evidence type="ECO:0000259" key="1">
    <source>
        <dbReference type="Pfam" id="PF00557"/>
    </source>
</evidence>
<dbReference type="Proteomes" id="UP000638648">
    <property type="component" value="Unassembled WGS sequence"/>
</dbReference>